<evidence type="ECO:0000313" key="3">
    <source>
        <dbReference type="Proteomes" id="UP000006073"/>
    </source>
</evidence>
<keyword evidence="1" id="KW-0472">Membrane</keyword>
<name>S2D4K2_INDAL</name>
<proteinExistence type="predicted"/>
<keyword evidence="1" id="KW-1133">Transmembrane helix</keyword>
<feature type="transmembrane region" description="Helical" evidence="1">
    <location>
        <begin position="176"/>
        <end position="197"/>
    </location>
</feature>
<comment type="caution">
    <text evidence="2">The sequence shown here is derived from an EMBL/GenBank/DDBJ whole genome shotgun (WGS) entry which is preliminary data.</text>
</comment>
<evidence type="ECO:0000313" key="2">
    <source>
        <dbReference type="EMBL" id="EOZ93859.1"/>
    </source>
</evidence>
<dbReference type="OrthoDB" id="1417452at2"/>
<feature type="transmembrane region" description="Helical" evidence="1">
    <location>
        <begin position="209"/>
        <end position="232"/>
    </location>
</feature>
<evidence type="ECO:0000256" key="1">
    <source>
        <dbReference type="SAM" id="Phobius"/>
    </source>
</evidence>
<feature type="transmembrane region" description="Helical" evidence="1">
    <location>
        <begin position="418"/>
        <end position="435"/>
    </location>
</feature>
<feature type="transmembrane region" description="Helical" evidence="1">
    <location>
        <begin position="31"/>
        <end position="50"/>
    </location>
</feature>
<feature type="transmembrane region" description="Helical" evidence="1">
    <location>
        <begin position="238"/>
        <end position="254"/>
    </location>
</feature>
<accession>S2D4K2</accession>
<organism evidence="2 3">
    <name type="scientific">Indibacter alkaliphilus (strain CCUG 57479 / KCTC 22604 / LW1)</name>
    <dbReference type="NCBI Taxonomy" id="1189612"/>
    <lineage>
        <taxon>Bacteria</taxon>
        <taxon>Pseudomonadati</taxon>
        <taxon>Bacteroidota</taxon>
        <taxon>Cytophagia</taxon>
        <taxon>Cytophagales</taxon>
        <taxon>Cyclobacteriaceae</taxon>
    </lineage>
</organism>
<dbReference type="RefSeq" id="WP_009035875.1">
    <property type="nucleotide sequence ID" value="NZ_ALWO02000044.1"/>
</dbReference>
<keyword evidence="1" id="KW-0812">Transmembrane</keyword>
<feature type="transmembrane region" description="Helical" evidence="1">
    <location>
        <begin position="261"/>
        <end position="278"/>
    </location>
</feature>
<feature type="transmembrane region" description="Helical" evidence="1">
    <location>
        <begin position="441"/>
        <end position="457"/>
    </location>
</feature>
<protein>
    <submittedName>
        <fullName evidence="2">Polysaccharide polymerase</fullName>
    </submittedName>
</protein>
<dbReference type="eggNOG" id="ENOG5032U8U">
    <property type="taxonomic scope" value="Bacteria"/>
</dbReference>
<reference evidence="2 3" key="1">
    <citation type="journal article" date="2013" name="Genome Announc.">
        <title>Draft Genome Sequence of Indibacter alkaliphilus Strain LW1T, Isolated from Lonar Lake, a Haloalkaline Lake in the Buldana District of Maharashtra, India.</title>
        <authorList>
            <person name="Singh A."/>
            <person name="Kumar Jangir P."/>
            <person name="Sharma R."/>
            <person name="Singh A."/>
            <person name="Kumar Pinnaka A."/>
            <person name="Shivaji S."/>
        </authorList>
    </citation>
    <scope>NUCLEOTIDE SEQUENCE [LARGE SCALE GENOMIC DNA]</scope>
    <source>
        <strain evidence="3">CCUG 57479 / KCTC 22604 / LW1</strain>
    </source>
</reference>
<dbReference type="STRING" id="1189612.A33Q_3464"/>
<feature type="transmembrane region" description="Helical" evidence="1">
    <location>
        <begin position="62"/>
        <end position="81"/>
    </location>
</feature>
<dbReference type="EMBL" id="ALWO02000044">
    <property type="protein sequence ID" value="EOZ93859.1"/>
    <property type="molecule type" value="Genomic_DNA"/>
</dbReference>
<feature type="transmembrane region" description="Helical" evidence="1">
    <location>
        <begin position="386"/>
        <end position="406"/>
    </location>
</feature>
<feature type="transmembrane region" description="Helical" evidence="1">
    <location>
        <begin position="101"/>
        <end position="120"/>
    </location>
</feature>
<dbReference type="AlphaFoldDB" id="S2D4K2"/>
<dbReference type="Proteomes" id="UP000006073">
    <property type="component" value="Unassembled WGS sequence"/>
</dbReference>
<keyword evidence="3" id="KW-1185">Reference proteome</keyword>
<sequence length="464" mass="52840">MNRKLSIYFFVILLILMAVKPSTHSELNTYFVQVLSLLFLFSIVTHVLYVSKFDKNFFRIDIIFLIGFFIVHFQWPLMFSVSGLVPDNFDRIWVNEFYVNYSLWLSVIGGVSWLFGFHFFKGKKLKTTNFYVISKWKNFTYFNWLLFILFLLTAGSDFLSGGVYKGSGGSSVGEGVAAYIQLLFSISIILLSLIVIYNAREKYNGNIVSWFLGLDKLYLSLILTYIILFFLIGDRGGPLSLIISLGFLISILVRPIKFIEFTSILIFGALLLTIIGLGRSQSSGIGIFSAGVENFELDSGYDFTLNLANSVRTLFKSVSEVPSNYDFFYGQLWLSSFLSPIPFAQSLFLKFSGLTNSDISSSHFITFLTFGNNPHSGEGTSLIADIYLNFGSIGVFSFMFLLGCFFKKIYSTLIHNLNFKWLLIGVFVASFTLTLSRAGFFVMYRPILWGFLIYFIISKKFVFR</sequence>
<gene>
    <name evidence="2" type="ORF">A33Q_3464</name>
</gene>
<feature type="transmembrane region" description="Helical" evidence="1">
    <location>
        <begin position="141"/>
        <end position="164"/>
    </location>
</feature>